<keyword evidence="1" id="KW-0812">Transmembrane</keyword>
<accession>A0A3G8YNR4</accession>
<dbReference type="AlphaFoldDB" id="A0A3G8YNR4"/>
<name>A0A3G8YNR4_9DEIO</name>
<evidence type="ECO:0000256" key="1">
    <source>
        <dbReference type="SAM" id="Phobius"/>
    </source>
</evidence>
<keyword evidence="3" id="KW-1185">Reference proteome</keyword>
<protein>
    <submittedName>
        <fullName evidence="2">Uncharacterized protein</fullName>
    </submittedName>
</protein>
<reference evidence="2 3" key="1">
    <citation type="submission" date="2018-11" db="EMBL/GenBank/DDBJ databases">
        <title>Deinococcus shelandsis sp. nov., isolated from South Shetland Islands soil of Antarctica.</title>
        <authorList>
            <person name="Tian J."/>
        </authorList>
    </citation>
    <scope>NUCLEOTIDE SEQUENCE [LARGE SCALE GENOMIC DNA]</scope>
    <source>
        <strain evidence="2 3">S14-83T</strain>
    </source>
</reference>
<sequence length="144" mass="15352">MLSSRPSPFDRPQRGPFSARFWLILAVLILLGGLLGLAWRVPADRLEAQNSNVVERCTTAFSAHQFAAASQLLGLPIMEGSFKVLPSTVRASTGQDGSKVWKASVPANLVAGGRERLPVFTCLASARGVSFRLQPTPPAAGPIQ</sequence>
<dbReference type="KEGG" id="dph:EHF33_15290"/>
<organism evidence="2 3">
    <name type="scientific">Deinococcus psychrotolerans</name>
    <dbReference type="NCBI Taxonomy" id="2489213"/>
    <lineage>
        <taxon>Bacteria</taxon>
        <taxon>Thermotogati</taxon>
        <taxon>Deinococcota</taxon>
        <taxon>Deinococci</taxon>
        <taxon>Deinococcales</taxon>
        <taxon>Deinococcaceae</taxon>
        <taxon>Deinococcus</taxon>
    </lineage>
</organism>
<evidence type="ECO:0000313" key="3">
    <source>
        <dbReference type="Proteomes" id="UP000276417"/>
    </source>
</evidence>
<gene>
    <name evidence="2" type="ORF">EHF33_15290</name>
</gene>
<evidence type="ECO:0000313" key="2">
    <source>
        <dbReference type="EMBL" id="AZI44254.1"/>
    </source>
</evidence>
<proteinExistence type="predicted"/>
<dbReference type="Proteomes" id="UP000276417">
    <property type="component" value="Chromosome 2"/>
</dbReference>
<keyword evidence="1" id="KW-0472">Membrane</keyword>
<feature type="transmembrane region" description="Helical" evidence="1">
    <location>
        <begin position="21"/>
        <end position="41"/>
    </location>
</feature>
<dbReference type="RefSeq" id="WP_124873716.1">
    <property type="nucleotide sequence ID" value="NZ_CP034184.1"/>
</dbReference>
<keyword evidence="1" id="KW-1133">Transmembrane helix</keyword>
<dbReference type="OrthoDB" id="9926174at2"/>
<dbReference type="EMBL" id="CP034184">
    <property type="protein sequence ID" value="AZI44254.1"/>
    <property type="molecule type" value="Genomic_DNA"/>
</dbReference>